<protein>
    <recommendedName>
        <fullName evidence="2">tRNA-intron lyase</fullName>
        <ecNumber evidence="2">4.6.1.16</ecNumber>
    </recommendedName>
</protein>
<dbReference type="PANTHER" id="PTHR12341:SF7">
    <property type="entry name" value="5'-3' EXORIBONUCLEASE 1"/>
    <property type="match status" value="1"/>
</dbReference>
<dbReference type="Pfam" id="PF01974">
    <property type="entry name" value="tRNA_int_endo"/>
    <property type="match status" value="1"/>
</dbReference>
<name>A0AAD9PLV5_9APIC</name>
<dbReference type="Gene3D" id="1.25.40.1050">
    <property type="match status" value="1"/>
</dbReference>
<dbReference type="Gene3D" id="3.40.50.12390">
    <property type="match status" value="2"/>
</dbReference>
<dbReference type="GO" id="GO:0000213">
    <property type="term" value="F:tRNA-intron lyase activity"/>
    <property type="evidence" value="ECO:0007669"/>
    <property type="project" value="UniProtKB-EC"/>
</dbReference>
<feature type="domain" description="Xrn1 N-terminal" evidence="9">
    <location>
        <begin position="2"/>
        <end position="235"/>
    </location>
</feature>
<dbReference type="CDD" id="cd22363">
    <property type="entry name" value="tRNA-intron_lyase_C"/>
    <property type="match status" value="1"/>
</dbReference>
<evidence type="ECO:0000256" key="6">
    <source>
        <dbReference type="ARBA" id="ARBA00034031"/>
    </source>
</evidence>
<dbReference type="Pfam" id="PF03159">
    <property type="entry name" value="XRN_N"/>
    <property type="match status" value="1"/>
</dbReference>
<evidence type="ECO:0000313" key="11">
    <source>
        <dbReference type="EMBL" id="KAK2196768.1"/>
    </source>
</evidence>
<dbReference type="InterPro" id="IPR006677">
    <property type="entry name" value="tRNA_intron_Endonuc_cat-like"/>
</dbReference>
<dbReference type="GO" id="GO:0005634">
    <property type="term" value="C:nucleus"/>
    <property type="evidence" value="ECO:0007669"/>
    <property type="project" value="TreeGrafter"/>
</dbReference>
<feature type="domain" description="Xrn1 helical" evidence="10">
    <location>
        <begin position="406"/>
        <end position="584"/>
    </location>
</feature>
<evidence type="ECO:0000256" key="2">
    <source>
        <dbReference type="ARBA" id="ARBA00012573"/>
    </source>
</evidence>
<evidence type="ECO:0000259" key="9">
    <source>
        <dbReference type="Pfam" id="PF03159"/>
    </source>
</evidence>
<dbReference type="Proteomes" id="UP001214638">
    <property type="component" value="Unassembled WGS sequence"/>
</dbReference>
<dbReference type="EMBL" id="JALLKP010000002">
    <property type="protein sequence ID" value="KAK2196768.1"/>
    <property type="molecule type" value="Genomic_DNA"/>
</dbReference>
<organism evidence="11 12">
    <name type="scientific">Babesia duncani</name>
    <dbReference type="NCBI Taxonomy" id="323732"/>
    <lineage>
        <taxon>Eukaryota</taxon>
        <taxon>Sar</taxon>
        <taxon>Alveolata</taxon>
        <taxon>Apicomplexa</taxon>
        <taxon>Aconoidasida</taxon>
        <taxon>Piroplasmida</taxon>
        <taxon>Babesiidae</taxon>
        <taxon>Babesia</taxon>
    </lineage>
</organism>
<keyword evidence="4" id="KW-0378">Hydrolase</keyword>
<dbReference type="EC" id="4.6.1.16" evidence="2"/>
<dbReference type="InterPro" id="IPR004859">
    <property type="entry name" value="Xrn1_N"/>
</dbReference>
<reference evidence="11" key="1">
    <citation type="journal article" date="2023" name="Nat. Microbiol.">
        <title>Babesia duncani multi-omics identifies virulence factors and drug targets.</title>
        <authorList>
            <person name="Singh P."/>
            <person name="Lonardi S."/>
            <person name="Liang Q."/>
            <person name="Vydyam P."/>
            <person name="Khabirova E."/>
            <person name="Fang T."/>
            <person name="Gihaz S."/>
            <person name="Thekkiniath J."/>
            <person name="Munshi M."/>
            <person name="Abel S."/>
            <person name="Ciampossin L."/>
            <person name="Batugedara G."/>
            <person name="Gupta M."/>
            <person name="Lu X.M."/>
            <person name="Lenz T."/>
            <person name="Chakravarty S."/>
            <person name="Cornillot E."/>
            <person name="Hu Y."/>
            <person name="Ma W."/>
            <person name="Gonzalez L.M."/>
            <person name="Sanchez S."/>
            <person name="Estrada K."/>
            <person name="Sanchez-Flores A."/>
            <person name="Montero E."/>
            <person name="Harb O.S."/>
            <person name="Le Roch K.G."/>
            <person name="Mamoun C.B."/>
        </authorList>
    </citation>
    <scope>NUCLEOTIDE SEQUENCE</scope>
    <source>
        <strain evidence="11">WA1</strain>
    </source>
</reference>
<dbReference type="CDD" id="cd18673">
    <property type="entry name" value="PIN_XRN1-2-like"/>
    <property type="match status" value="1"/>
</dbReference>
<keyword evidence="3" id="KW-0540">Nuclease</keyword>
<feature type="domain" description="tRNA intron endonuclease catalytic" evidence="8">
    <location>
        <begin position="600"/>
        <end position="666"/>
    </location>
</feature>
<dbReference type="GeneID" id="94336315"/>
<dbReference type="InterPro" id="IPR041412">
    <property type="entry name" value="Xrn1_helical"/>
</dbReference>
<gene>
    <name evidence="11" type="ORF">BdWA1_002017</name>
</gene>
<dbReference type="GO" id="GO:0000956">
    <property type="term" value="P:nuclear-transcribed mRNA catabolic process"/>
    <property type="evidence" value="ECO:0007669"/>
    <property type="project" value="TreeGrafter"/>
</dbReference>
<comment type="caution">
    <text evidence="11">The sequence shown here is derived from an EMBL/GenBank/DDBJ whole genome shotgun (WGS) entry which is preliminary data.</text>
</comment>
<evidence type="ECO:0000259" key="8">
    <source>
        <dbReference type="Pfam" id="PF01974"/>
    </source>
</evidence>
<comment type="catalytic activity">
    <reaction evidence="6">
        <text>pretRNA = a 3'-half-tRNA molecule with a 5'-OH end + a 5'-half-tRNA molecule with a 2',3'-cyclic phosphate end + an intron with a 2',3'-cyclic phosphate and a 5'-hydroxyl terminus.</text>
        <dbReference type="EC" id="4.6.1.16"/>
    </reaction>
</comment>
<dbReference type="SUPFAM" id="SSF53032">
    <property type="entry name" value="tRNA-intron endonuclease catalytic domain-like"/>
    <property type="match status" value="1"/>
</dbReference>
<evidence type="ECO:0000256" key="5">
    <source>
        <dbReference type="ARBA" id="ARBA00022839"/>
    </source>
</evidence>
<dbReference type="GO" id="GO:0004534">
    <property type="term" value="F:5'-3' RNA exonuclease activity"/>
    <property type="evidence" value="ECO:0007669"/>
    <property type="project" value="TreeGrafter"/>
</dbReference>
<dbReference type="RefSeq" id="XP_067803610.1">
    <property type="nucleotide sequence ID" value="XM_067947046.1"/>
</dbReference>
<feature type="domain" description="Xrn1 helical" evidence="10">
    <location>
        <begin position="313"/>
        <end position="396"/>
    </location>
</feature>
<evidence type="ECO:0000313" key="12">
    <source>
        <dbReference type="Proteomes" id="UP001214638"/>
    </source>
</evidence>
<keyword evidence="12" id="KW-1185">Reference proteome</keyword>
<dbReference type="InterPro" id="IPR036167">
    <property type="entry name" value="tRNA_intron_Endo_cat-like_sf"/>
</dbReference>
<dbReference type="Gene3D" id="3.40.1350.10">
    <property type="match status" value="1"/>
</dbReference>
<dbReference type="PANTHER" id="PTHR12341">
    <property type="entry name" value="5'-&gt;3' EXORIBONUCLEASE"/>
    <property type="match status" value="1"/>
</dbReference>
<keyword evidence="5" id="KW-0269">Exonuclease</keyword>
<evidence type="ECO:0000256" key="4">
    <source>
        <dbReference type="ARBA" id="ARBA00022801"/>
    </source>
</evidence>
<evidence type="ECO:0000256" key="7">
    <source>
        <dbReference type="ARBA" id="ARBA00038299"/>
    </source>
</evidence>
<evidence type="ECO:0000256" key="1">
    <source>
        <dbReference type="ARBA" id="ARBA00008078"/>
    </source>
</evidence>
<dbReference type="KEGG" id="bdw:94336315"/>
<accession>A0AAD9PLV5</accession>
<dbReference type="InterPro" id="IPR027073">
    <property type="entry name" value="5_3_exoribonuclease"/>
</dbReference>
<dbReference type="InterPro" id="IPR011856">
    <property type="entry name" value="tRNA_endonuc-like_dom_sf"/>
</dbReference>
<proteinExistence type="inferred from homology"/>
<evidence type="ECO:0000259" key="10">
    <source>
        <dbReference type="Pfam" id="PF17846"/>
    </source>
</evidence>
<dbReference type="GO" id="GO:0003723">
    <property type="term" value="F:RNA binding"/>
    <property type="evidence" value="ECO:0007669"/>
    <property type="project" value="TreeGrafter"/>
</dbReference>
<sequence length="1444" mass="166618">MYGWMIENLGKINQSFDTCDFYEDVDYFYIDMNAVIHSATHGNMSPIVEIEDEQRMRRITSTLLKLFHMIKPKKVMYLAVDGVCPSAKINQQRTRRFRLAKKVEDLTARVQDICEMKPIEDYNIDKLPCGSYDNVTFNPNYISPGTEFMQMFDSEIKNWLAIKTLEKQWGDCLVIYDGANIPGEGEQKIYEFMRKLNESKVKSRNKNHLVYGLDADIMMLSLLTKMPNVCVLREKRDYTPHILSKIKPEPYFTPETGIVHYHANDYIDLEAKHFDVVSMMDIRRALYNRCIKYVGLKYDLANIPFLNQENVPNRLADDFVLLSFLAGNDFLPHLPTVDLEFHTFSDMLNSYFFMLPRLHGFITRGYRIHMGRLQKLFRVLQRQEVHVFKEKAQHESVPEYRDVTKYAEHYYRVKCNINYKNRNQVTRMCQEYIKGLVWNLYYYYKGCPSWNWCYKYHYAPLVSDLSQTSGVFVSFKRGRPIKPLEHLLAVSPPNGNELLPEQYRYGLLVINNACSKLSASPNGELAEFFPTDYEICEDGKVNEWEHVVKLPFLNTNKLVTHAEQANQHLKYNSLSKNKLGRVNVYKCRPHNVNKSGDNRLIFDDLTKKGLIVRDGMHYGATFSVYEAHSSCLIFARHGQTPIMIKDLVRWTRISQAANKRVLIITILYKTMNTSGWSSDFSSLSNSDKITGKDRINEQESISVPSGLHCGPAGRRTLIKWIEGMDDTNPGVVACRLWQDSQGFSDPVSKAAIDLLRLQGIPANVTYKTLFEQHLSKMLSSLINQSRNSQARLYSIAEKMIGMFQVAEIQPLICDVLDQLDEIPQFALPKLLDDAASANNFYKICNDGLKRKIWATSAVRLYEEMLPLFQEAVLCIQLGVLEPRMHHASFIQSCRERYEIVIEQICQMIGDCKSQASRQVFRLTMRIIKVLYVKSILGDKGDFQIYFTPHDHLDTALKLNWRDLAARSVGICFKSLQLEELDEAHDSFSSTDHSSFCALAHSIISRHQDMHKITSSDMQDLESFYTLWSLVDTVIASPCMSLDNEQIASVLNVVLGDLRIRDEIDLFDASFVLGHFEFLIKISKYIVTRSININEQLPEDQDTLGQWFSLASLGLSCGYIGACQFLFRAQWNNDTCIWHFPTETEPGKPISLSKLLGYTFPYNRSDQMCLDTLPPFFYKIVHGQASPHLSETSPVRNPYEANKASLRNLLCLYLPMVDVWKFKRAMMDLKAFEQNGYGTLLNSFKRQTFQTEKLLFYMQDMAIRDFESDDYDWTIARKLYQNLERLQALKLATPPHGTVMDPKSPQPHVDDGKRLMGTILIQGDITCGFIRMMGVSMVEASDEMARRLENYWKNLLQPYMCCMQFRLLRMLFSNWTKISSFSLDVLCKMVKGYPIVAFLPLFTKAPNCDISTALGRLSASLQGTLPNHSSKGWHRIVFTMYNKHS</sequence>
<dbReference type="Pfam" id="PF17846">
    <property type="entry name" value="XRN_M"/>
    <property type="match status" value="2"/>
</dbReference>
<evidence type="ECO:0000256" key="3">
    <source>
        <dbReference type="ARBA" id="ARBA00022722"/>
    </source>
</evidence>
<dbReference type="GO" id="GO:0006388">
    <property type="term" value="P:tRNA splicing, via endonucleolytic cleavage and ligation"/>
    <property type="evidence" value="ECO:0007669"/>
    <property type="project" value="InterPro"/>
</dbReference>
<comment type="similarity">
    <text evidence="7">Belongs to the 5'-3' exonuclease family.</text>
</comment>
<comment type="similarity">
    <text evidence="1">Belongs to the tRNA-intron endonuclease family.</text>
</comment>